<dbReference type="InterPro" id="IPR034294">
    <property type="entry name" value="Aquaporin_transptr"/>
</dbReference>
<evidence type="ECO:0000256" key="4">
    <source>
        <dbReference type="ARBA" id="ARBA00022553"/>
    </source>
</evidence>
<dbReference type="InterPro" id="IPR023277">
    <property type="entry name" value="Aquaporin_8"/>
</dbReference>
<organism evidence="12 13">
    <name type="scientific">Phasianus colchicus</name>
    <name type="common">Common pheasant</name>
    <dbReference type="NCBI Taxonomy" id="9054"/>
    <lineage>
        <taxon>Eukaryota</taxon>
        <taxon>Metazoa</taxon>
        <taxon>Chordata</taxon>
        <taxon>Craniata</taxon>
        <taxon>Vertebrata</taxon>
        <taxon>Euteleostomi</taxon>
        <taxon>Archelosauria</taxon>
        <taxon>Archosauria</taxon>
        <taxon>Dinosauria</taxon>
        <taxon>Saurischia</taxon>
        <taxon>Theropoda</taxon>
        <taxon>Coelurosauria</taxon>
        <taxon>Aves</taxon>
        <taxon>Neognathae</taxon>
        <taxon>Galloanserae</taxon>
        <taxon>Galliformes</taxon>
        <taxon>Phasianidae</taxon>
        <taxon>Phasianinae</taxon>
        <taxon>Phasianus</taxon>
    </lineage>
</organism>
<dbReference type="AlphaFoldDB" id="A0A669QVD2"/>
<dbReference type="PRINTS" id="PR00783">
    <property type="entry name" value="MINTRINSICP"/>
</dbReference>
<dbReference type="GO" id="GO:0015250">
    <property type="term" value="F:water channel activity"/>
    <property type="evidence" value="ECO:0007669"/>
    <property type="project" value="TreeGrafter"/>
</dbReference>
<dbReference type="KEGG" id="pcoc:116237606"/>
<feature type="transmembrane region" description="Helical" evidence="11">
    <location>
        <begin position="243"/>
        <end position="267"/>
    </location>
</feature>
<dbReference type="CTD" id="343"/>
<dbReference type="FunFam" id="1.20.1080.10:FF:000019">
    <property type="entry name" value="AQuaPorin or aquaglyceroporin related"/>
    <property type="match status" value="1"/>
</dbReference>
<keyword evidence="5 10" id="KW-0812">Transmembrane</keyword>
<evidence type="ECO:0000256" key="8">
    <source>
        <dbReference type="ARBA" id="ARBA00023136"/>
    </source>
</evidence>
<feature type="transmembrane region" description="Helical" evidence="11">
    <location>
        <begin position="180"/>
        <end position="196"/>
    </location>
</feature>
<feature type="transmembrane region" description="Helical" evidence="11">
    <location>
        <begin position="203"/>
        <end position="223"/>
    </location>
</feature>
<evidence type="ECO:0000256" key="9">
    <source>
        <dbReference type="ARBA" id="ARBA00023180"/>
    </source>
</evidence>
<feature type="transmembrane region" description="Helical" evidence="11">
    <location>
        <begin position="52"/>
        <end position="75"/>
    </location>
</feature>
<keyword evidence="9" id="KW-0325">Glycoprotein</keyword>
<reference evidence="12" key="2">
    <citation type="submission" date="2025-09" db="UniProtKB">
        <authorList>
            <consortium name="Ensembl"/>
        </authorList>
    </citation>
    <scope>IDENTIFICATION</scope>
</reference>
<evidence type="ECO:0000256" key="2">
    <source>
        <dbReference type="ARBA" id="ARBA00006175"/>
    </source>
</evidence>
<evidence type="ECO:0000256" key="1">
    <source>
        <dbReference type="ARBA" id="ARBA00004554"/>
    </source>
</evidence>
<evidence type="ECO:0000256" key="7">
    <source>
        <dbReference type="ARBA" id="ARBA00022989"/>
    </source>
</evidence>
<evidence type="ECO:0000256" key="6">
    <source>
        <dbReference type="ARBA" id="ARBA00022737"/>
    </source>
</evidence>
<dbReference type="OrthoDB" id="3222at2759"/>
<accession>A0A669QVD2</accession>
<evidence type="ECO:0000256" key="11">
    <source>
        <dbReference type="SAM" id="Phobius"/>
    </source>
</evidence>
<dbReference type="InterPro" id="IPR000425">
    <property type="entry name" value="MIP"/>
</dbReference>
<sequence>MGLGFGLSAPCSTGRCFLPAPLVQCGQPSTKEEMEIVESKHPPVKQHWYERYVLPCFAELLGSAAFVFAGCMSVVQDTEGTGLMQPALVHGLSIVPIVVSLGNISGAHTNPVASLGIWLIGGMEHIMLIPYIIAQLCGGILGAALTKAVANSGSFDIKHGGAFGVIETNEQIGPALGNEIILTTFLLLVVCMTAVNEETKSHLAPICIALTVAINILVGGFISGPCMNPARAFGPAVIANYWLYHWVYWVGPLIGCLISSILIRFVIGGRAIRLFLK</sequence>
<keyword evidence="13" id="KW-1185">Reference proteome</keyword>
<gene>
    <name evidence="12" type="primary">AQP8</name>
</gene>
<dbReference type="Proteomes" id="UP000472261">
    <property type="component" value="Unplaced"/>
</dbReference>
<reference evidence="12" key="1">
    <citation type="submission" date="2025-08" db="UniProtKB">
        <authorList>
            <consortium name="Ensembl"/>
        </authorList>
    </citation>
    <scope>IDENTIFICATION</scope>
</reference>
<evidence type="ECO:0000256" key="5">
    <source>
        <dbReference type="ARBA" id="ARBA00022692"/>
    </source>
</evidence>
<evidence type="ECO:0000313" key="13">
    <source>
        <dbReference type="Proteomes" id="UP000472261"/>
    </source>
</evidence>
<evidence type="ECO:0000256" key="3">
    <source>
        <dbReference type="ARBA" id="ARBA00022475"/>
    </source>
</evidence>
<dbReference type="SUPFAM" id="SSF81338">
    <property type="entry name" value="Aquaporin-like"/>
    <property type="match status" value="1"/>
</dbReference>
<keyword evidence="10" id="KW-0813">Transport</keyword>
<keyword evidence="6" id="KW-0677">Repeat</keyword>
<dbReference type="Gene3D" id="1.20.1080.10">
    <property type="entry name" value="Glycerol uptake facilitator protein"/>
    <property type="match status" value="1"/>
</dbReference>
<dbReference type="InterPro" id="IPR023271">
    <property type="entry name" value="Aquaporin-like"/>
</dbReference>
<evidence type="ECO:0000313" key="12">
    <source>
        <dbReference type="Ensembl" id="ENSPCLP00000018146.1"/>
    </source>
</evidence>
<dbReference type="PANTHER" id="PTHR19139:SF34">
    <property type="entry name" value="AQUAPORIN-4"/>
    <property type="match status" value="1"/>
</dbReference>
<dbReference type="RefSeq" id="XP_031462760.1">
    <property type="nucleotide sequence ID" value="XM_031606900.1"/>
</dbReference>
<comment type="subcellular location">
    <subcellularLocation>
        <location evidence="1">Basolateral cell membrane</location>
        <topology evidence="1">Multi-pass membrane protein</topology>
    </subcellularLocation>
</comment>
<proteinExistence type="inferred from homology"/>
<comment type="similarity">
    <text evidence="2 10">Belongs to the MIP/aquaporin (TC 1.A.8) family.</text>
</comment>
<protein>
    <submittedName>
        <fullName evidence="12">Aquaporin 8</fullName>
    </submittedName>
</protein>
<dbReference type="PANTHER" id="PTHR19139">
    <property type="entry name" value="AQUAPORIN TRANSPORTER"/>
    <property type="match status" value="1"/>
</dbReference>
<keyword evidence="3" id="KW-1003">Cell membrane</keyword>
<dbReference type="OMA" id="PAMVANH"/>
<dbReference type="GeneID" id="116237606"/>
<keyword evidence="8 11" id="KW-0472">Membrane</keyword>
<keyword evidence="4" id="KW-0597">Phosphoprotein</keyword>
<dbReference type="Pfam" id="PF00230">
    <property type="entry name" value="MIP"/>
    <property type="match status" value="1"/>
</dbReference>
<keyword evidence="7 11" id="KW-1133">Transmembrane helix</keyword>
<dbReference type="Ensembl" id="ENSPCLT00000024173.1">
    <property type="protein sequence ID" value="ENSPCLP00000018146.1"/>
    <property type="gene ID" value="ENSPCLG00000015164.1"/>
</dbReference>
<feature type="transmembrane region" description="Helical" evidence="11">
    <location>
        <begin position="87"/>
        <end position="105"/>
    </location>
</feature>
<evidence type="ECO:0000256" key="10">
    <source>
        <dbReference type="RuleBase" id="RU000477"/>
    </source>
</evidence>
<name>A0A669QVD2_PHACC</name>
<dbReference type="GO" id="GO:0016323">
    <property type="term" value="C:basolateral plasma membrane"/>
    <property type="evidence" value="ECO:0007669"/>
    <property type="project" value="UniProtKB-SubCell"/>
</dbReference>
<dbReference type="PRINTS" id="PR02020">
    <property type="entry name" value="AQUAPORIN8"/>
</dbReference>